<evidence type="ECO:0000256" key="9">
    <source>
        <dbReference type="ARBA" id="ARBA00022982"/>
    </source>
</evidence>
<feature type="binding site" description="axial binding residue" evidence="17">
    <location>
        <position position="129"/>
    </location>
    <ligand>
        <name>heme c</name>
        <dbReference type="ChEBI" id="CHEBI:61717"/>
        <label>1</label>
    </ligand>
    <ligandPart>
        <name>Fe</name>
        <dbReference type="ChEBI" id="CHEBI:18248"/>
    </ligandPart>
</feature>
<evidence type="ECO:0000256" key="18">
    <source>
        <dbReference type="SAM" id="SignalP"/>
    </source>
</evidence>
<evidence type="ECO:0000256" key="3">
    <source>
        <dbReference type="ARBA" id="ARBA00022448"/>
    </source>
</evidence>
<reference evidence="21" key="1">
    <citation type="submission" date="2017-12" db="EMBL/GenBank/DDBJ databases">
        <title>Draft genome sequence of Telmatospirillum siberiense 26-4b1T, an acidotolerant peatland alphaproteobacterium potentially involved in sulfur cycling.</title>
        <authorList>
            <person name="Hausmann B."/>
            <person name="Pjevac P."/>
            <person name="Schreck K."/>
            <person name="Herbold C.W."/>
            <person name="Daims H."/>
            <person name="Wagner M."/>
            <person name="Pester M."/>
            <person name="Loy A."/>
        </authorList>
    </citation>
    <scope>NUCLEOTIDE SEQUENCE [LARGE SCALE GENOMIC DNA]</scope>
    <source>
        <strain evidence="21">26-4b1</strain>
    </source>
</reference>
<comment type="catalytic activity">
    <reaction evidence="13 14">
        <text>S-sulfanyl-L-cysteinyl-[SoxY protein] + thiosulfate + 2 Fe(III)-[cytochrome c] = S-(2-sulfodisulfanyl)-L-cysteinyl-[SoxY protein] + 2 Fe(II)-[cytochrome c] + 2 H(+)</text>
        <dbReference type="Rhea" id="RHEA:51224"/>
        <dbReference type="Rhea" id="RHEA-COMP:10350"/>
        <dbReference type="Rhea" id="RHEA-COMP:14399"/>
        <dbReference type="Rhea" id="RHEA-COMP:14689"/>
        <dbReference type="Rhea" id="RHEA-COMP:14690"/>
        <dbReference type="ChEBI" id="CHEBI:15378"/>
        <dbReference type="ChEBI" id="CHEBI:29033"/>
        <dbReference type="ChEBI" id="CHEBI:29034"/>
        <dbReference type="ChEBI" id="CHEBI:33542"/>
        <dbReference type="ChEBI" id="CHEBI:61963"/>
        <dbReference type="ChEBI" id="CHEBI:140664"/>
        <dbReference type="EC" id="2.8.5.2"/>
    </reaction>
</comment>
<protein>
    <recommendedName>
        <fullName evidence="14">SoxAX cytochrome complex subunit A</fullName>
        <ecNumber evidence="14">2.8.5.2</ecNumber>
    </recommendedName>
    <alternativeName>
        <fullName evidence="14">Protein SoxA</fullName>
    </alternativeName>
    <alternativeName>
        <fullName evidence="14">Sulfur oxidizing protein A</fullName>
    </alternativeName>
    <alternativeName>
        <fullName evidence="14">Thiosulfate-oxidizing multienzyme system protein SoxA</fullName>
    </alternativeName>
</protein>
<keyword evidence="21" id="KW-1185">Reference proteome</keyword>
<keyword evidence="8 14" id="KW-0574">Periplasm</keyword>
<dbReference type="InterPro" id="IPR009056">
    <property type="entry name" value="Cyt_c-like_dom"/>
</dbReference>
<evidence type="ECO:0000313" key="21">
    <source>
        <dbReference type="Proteomes" id="UP000233293"/>
    </source>
</evidence>
<feature type="signal peptide" evidence="18">
    <location>
        <begin position="1"/>
        <end position="39"/>
    </location>
</feature>
<evidence type="ECO:0000256" key="10">
    <source>
        <dbReference type="ARBA" id="ARBA00023004"/>
    </source>
</evidence>
<evidence type="ECO:0000256" key="1">
    <source>
        <dbReference type="ARBA" id="ARBA00004418"/>
    </source>
</evidence>
<feature type="binding site" description="axial binding residue" evidence="17">
    <location>
        <position position="237"/>
    </location>
    <ligand>
        <name>heme c</name>
        <dbReference type="ChEBI" id="CHEBI:61717"/>
        <label>2</label>
    </ligand>
    <ligandPart>
        <name>Fe</name>
        <dbReference type="ChEBI" id="CHEBI:18248"/>
    </ligandPart>
</feature>
<dbReference type="EC" id="2.8.5.2" evidence="14"/>
<gene>
    <name evidence="20" type="primary">soxA</name>
    <name evidence="20" type="ORF">CWS72_21755</name>
</gene>
<keyword evidence="5 14" id="KW-0808">Transferase</keyword>
<feature type="binding site" description="covalent" evidence="16">
    <location>
        <position position="195"/>
    </location>
    <ligand>
        <name>heme c</name>
        <dbReference type="ChEBI" id="CHEBI:61717"/>
        <label>2</label>
    </ligand>
</feature>
<evidence type="ECO:0000256" key="14">
    <source>
        <dbReference type="PIRNR" id="PIRNR038455"/>
    </source>
</evidence>
<evidence type="ECO:0000256" key="2">
    <source>
        <dbReference type="ARBA" id="ARBA00011530"/>
    </source>
</evidence>
<keyword evidence="3 14" id="KW-0813">Transport</keyword>
<dbReference type="InterPro" id="IPR036909">
    <property type="entry name" value="Cyt_c-like_dom_sf"/>
</dbReference>
<keyword evidence="9 14" id="KW-0249">Electron transport</keyword>
<dbReference type="GO" id="GO:0019417">
    <property type="term" value="P:sulfur oxidation"/>
    <property type="evidence" value="ECO:0007669"/>
    <property type="project" value="InterPro"/>
</dbReference>
<evidence type="ECO:0000256" key="16">
    <source>
        <dbReference type="PIRSR" id="PIRSR038455-2"/>
    </source>
</evidence>
<feature type="binding site" description="covalent" evidence="16">
    <location>
        <position position="192"/>
    </location>
    <ligand>
        <name>heme c</name>
        <dbReference type="ChEBI" id="CHEBI:61717"/>
        <label>2</label>
    </ligand>
</feature>
<comment type="similarity">
    <text evidence="11 14">Belongs to the SoxA family.</text>
</comment>
<dbReference type="PIRSF" id="PIRSF038455">
    <property type="entry name" value="SoxA"/>
    <property type="match status" value="1"/>
</dbReference>
<evidence type="ECO:0000256" key="11">
    <source>
        <dbReference type="ARBA" id="ARBA00025746"/>
    </source>
</evidence>
<dbReference type="GO" id="GO:0042597">
    <property type="term" value="C:periplasmic space"/>
    <property type="evidence" value="ECO:0007669"/>
    <property type="project" value="UniProtKB-SubCell"/>
</dbReference>
<comment type="catalytic activity">
    <reaction evidence="12 14">
        <text>L-cysteinyl-[SoxY protein] + thiosulfate + 2 Fe(III)-[cytochrome c] = S-sulfosulfanyl-L-cysteinyl-[SoxY protein] + 2 Fe(II)-[cytochrome c] + 2 H(+)</text>
        <dbReference type="Rhea" id="RHEA:56720"/>
        <dbReference type="Rhea" id="RHEA-COMP:10350"/>
        <dbReference type="Rhea" id="RHEA-COMP:14328"/>
        <dbReference type="Rhea" id="RHEA-COMP:14399"/>
        <dbReference type="Rhea" id="RHEA-COMP:14691"/>
        <dbReference type="ChEBI" id="CHEBI:15378"/>
        <dbReference type="ChEBI" id="CHEBI:29033"/>
        <dbReference type="ChEBI" id="CHEBI:29034"/>
        <dbReference type="ChEBI" id="CHEBI:29950"/>
        <dbReference type="ChEBI" id="CHEBI:33542"/>
        <dbReference type="ChEBI" id="CHEBI:139321"/>
        <dbReference type="EC" id="2.8.5.2"/>
    </reaction>
</comment>
<dbReference type="Proteomes" id="UP000233293">
    <property type="component" value="Unassembled WGS sequence"/>
</dbReference>
<dbReference type="NCBIfam" id="TIGR04484">
    <property type="entry name" value="thiosulf_SoxA"/>
    <property type="match status" value="1"/>
</dbReference>
<organism evidence="20 21">
    <name type="scientific">Telmatospirillum siberiense</name>
    <dbReference type="NCBI Taxonomy" id="382514"/>
    <lineage>
        <taxon>Bacteria</taxon>
        <taxon>Pseudomonadati</taxon>
        <taxon>Pseudomonadota</taxon>
        <taxon>Alphaproteobacteria</taxon>
        <taxon>Rhodospirillales</taxon>
        <taxon>Rhodospirillaceae</taxon>
        <taxon>Telmatospirillum</taxon>
    </lineage>
</organism>
<dbReference type="GO" id="GO:0009055">
    <property type="term" value="F:electron transfer activity"/>
    <property type="evidence" value="ECO:0007669"/>
    <property type="project" value="InterPro"/>
</dbReference>
<evidence type="ECO:0000259" key="19">
    <source>
        <dbReference type="PROSITE" id="PS51007"/>
    </source>
</evidence>
<evidence type="ECO:0000256" key="13">
    <source>
        <dbReference type="ARBA" id="ARBA00048423"/>
    </source>
</evidence>
<feature type="binding site" description="axial binding residue" evidence="17">
    <location>
        <position position="196"/>
    </location>
    <ligand>
        <name>heme c</name>
        <dbReference type="ChEBI" id="CHEBI:61717"/>
        <label>2</label>
    </ligand>
    <ligandPart>
        <name>Fe</name>
        <dbReference type="ChEBI" id="CHEBI:18248"/>
    </ligandPart>
</feature>
<comment type="subunit">
    <text evidence="2 14">Heterodimer of SoxA and SoxX.</text>
</comment>
<feature type="chain" id="PRO_5014626006" description="SoxAX cytochrome complex subunit A" evidence="18">
    <location>
        <begin position="40"/>
        <end position="276"/>
    </location>
</feature>
<evidence type="ECO:0000256" key="15">
    <source>
        <dbReference type="PIRSR" id="PIRSR038455-1"/>
    </source>
</evidence>
<name>A0A2N3PPU8_9PROT</name>
<dbReference type="PROSITE" id="PS51007">
    <property type="entry name" value="CYTC"/>
    <property type="match status" value="1"/>
</dbReference>
<keyword evidence="4 14" id="KW-0349">Heme</keyword>
<dbReference type="OrthoDB" id="7916986at2"/>
<dbReference type="SUPFAM" id="SSF46626">
    <property type="entry name" value="Cytochrome c"/>
    <property type="match status" value="2"/>
</dbReference>
<feature type="binding site" evidence="16">
    <location>
        <position position="233"/>
    </location>
    <ligand>
        <name>substrate</name>
    </ligand>
</feature>
<evidence type="ECO:0000256" key="5">
    <source>
        <dbReference type="ARBA" id="ARBA00022679"/>
    </source>
</evidence>
<dbReference type="EMBL" id="PIUM01000032">
    <property type="protein sequence ID" value="PKU22429.1"/>
    <property type="molecule type" value="Genomic_DNA"/>
</dbReference>
<keyword evidence="7 18" id="KW-0732">Signal</keyword>
<dbReference type="GO" id="GO:0046872">
    <property type="term" value="F:metal ion binding"/>
    <property type="evidence" value="ECO:0007669"/>
    <property type="project" value="UniProtKB-KW"/>
</dbReference>
<evidence type="ECO:0000256" key="7">
    <source>
        <dbReference type="ARBA" id="ARBA00022729"/>
    </source>
</evidence>
<accession>A0A2N3PPU8</accession>
<feature type="binding site" description="axial binding residue" evidence="17">
    <location>
        <position position="95"/>
    </location>
    <ligand>
        <name>heme c</name>
        <dbReference type="ChEBI" id="CHEBI:61717"/>
        <label>1</label>
    </ligand>
    <ligandPart>
        <name>Fe</name>
        <dbReference type="ChEBI" id="CHEBI:18248"/>
    </ligandPart>
</feature>
<dbReference type="InterPro" id="IPR025710">
    <property type="entry name" value="SoxA"/>
</dbReference>
<dbReference type="GO" id="GO:0020037">
    <property type="term" value="F:heme binding"/>
    <property type="evidence" value="ECO:0007669"/>
    <property type="project" value="InterPro"/>
</dbReference>
<evidence type="ECO:0000256" key="8">
    <source>
        <dbReference type="ARBA" id="ARBA00022764"/>
    </source>
</evidence>
<evidence type="ECO:0000256" key="4">
    <source>
        <dbReference type="ARBA" id="ARBA00022617"/>
    </source>
</evidence>
<evidence type="ECO:0000256" key="17">
    <source>
        <dbReference type="PIRSR" id="PIRSR038455-3"/>
    </source>
</evidence>
<comment type="caution">
    <text evidence="20">The sequence shown here is derived from an EMBL/GenBank/DDBJ whole genome shotgun (WGS) entry which is preliminary data.</text>
</comment>
<sequence>MPRPSASTTYEKSRTSTRHPLALTIILSTALLALSPAQAANLTDNRRSGYAFMGPPLRAMQDDDMTNPASLWQRDGETLWAEPIGEAGRSCADCHGDAASSMRGVAARYPAFDRTMNRPIDLEQRINHCRTAYQKAGPLAFESHDLLALSTHVARQSRGLPIAIENSKALHPFLAMGRSLFHERQGQLNLSCAQCHDDNAGRSLGGATIPQAHPTGYPLYRLEWQGVGSLQRRLRNCMSGMRAAPYAFGAEAFVDLELYLMWRANGMPMESPAVRP</sequence>
<keyword evidence="10 14" id="KW-0408">Iron</keyword>
<evidence type="ECO:0000313" key="20">
    <source>
        <dbReference type="EMBL" id="PKU22429.1"/>
    </source>
</evidence>
<dbReference type="Gene3D" id="1.10.760.10">
    <property type="entry name" value="Cytochrome c-like domain"/>
    <property type="match status" value="2"/>
</dbReference>
<feature type="domain" description="Cytochrome c" evidence="19">
    <location>
        <begin position="172"/>
        <end position="264"/>
    </location>
</feature>
<evidence type="ECO:0000256" key="12">
    <source>
        <dbReference type="ARBA" id="ARBA00048077"/>
    </source>
</evidence>
<feature type="binding site" description="covalent" evidence="16">
    <location>
        <position position="91"/>
    </location>
    <ligand>
        <name>heme c</name>
        <dbReference type="ChEBI" id="CHEBI:61717"/>
        <label>1</label>
    </ligand>
</feature>
<dbReference type="GO" id="GO:0016669">
    <property type="term" value="F:oxidoreductase activity, acting on a sulfur group of donors, cytochrome as acceptor"/>
    <property type="evidence" value="ECO:0007669"/>
    <property type="project" value="InterPro"/>
</dbReference>
<dbReference type="GO" id="GO:0016740">
    <property type="term" value="F:transferase activity"/>
    <property type="evidence" value="ECO:0007669"/>
    <property type="project" value="UniProtKB-KW"/>
</dbReference>
<comment type="cofactor">
    <cofactor evidence="16">
        <name>heme</name>
        <dbReference type="ChEBI" id="CHEBI:30413"/>
    </cofactor>
    <text evidence="16">Binds 2 heme groups per subunit.</text>
</comment>
<keyword evidence="6 14" id="KW-0479">Metal-binding</keyword>
<dbReference type="GO" id="GO:0070069">
    <property type="term" value="C:cytochrome complex"/>
    <property type="evidence" value="ECO:0007669"/>
    <property type="project" value="InterPro"/>
</dbReference>
<feature type="binding site" description="covalent" evidence="16">
    <location>
        <position position="94"/>
    </location>
    <ligand>
        <name>heme c</name>
        <dbReference type="ChEBI" id="CHEBI:61717"/>
        <label>1</label>
    </ligand>
</feature>
<evidence type="ECO:0000256" key="6">
    <source>
        <dbReference type="ARBA" id="ARBA00022723"/>
    </source>
</evidence>
<comment type="subcellular location">
    <subcellularLocation>
        <location evidence="1 14">Periplasm</location>
    </subcellularLocation>
</comment>
<dbReference type="AlphaFoldDB" id="A0A2N3PPU8"/>
<proteinExistence type="inferred from homology"/>
<dbReference type="Pfam" id="PF21342">
    <property type="entry name" value="SoxA-TsdA_cyt-c"/>
    <property type="match status" value="2"/>
</dbReference>
<feature type="active site" description="Cysteine persulfide intermediate" evidence="15">
    <location>
        <position position="237"/>
    </location>
</feature>